<protein>
    <submittedName>
        <fullName evidence="2">Uncharacterized protein</fullName>
    </submittedName>
</protein>
<dbReference type="AlphaFoldDB" id="A0A540NF31"/>
<proteinExistence type="predicted"/>
<comment type="caution">
    <text evidence="2">The sequence shown here is derived from an EMBL/GenBank/DDBJ whole genome shotgun (WGS) entry which is preliminary data.</text>
</comment>
<evidence type="ECO:0000256" key="1">
    <source>
        <dbReference type="SAM" id="MobiDB-lite"/>
    </source>
</evidence>
<evidence type="ECO:0000313" key="2">
    <source>
        <dbReference type="EMBL" id="TQE09631.1"/>
    </source>
</evidence>
<feature type="compositionally biased region" description="Low complexity" evidence="1">
    <location>
        <begin position="10"/>
        <end position="23"/>
    </location>
</feature>
<name>A0A540NF31_MALBA</name>
<sequence>MSNLIRTRRAMTSTPSPTTTPTTVATARAEMDHRLVNPVDPVGPPVPQMQASSTSSVVLPVSA</sequence>
<keyword evidence="3" id="KW-1185">Reference proteome</keyword>
<feature type="region of interest" description="Disordered" evidence="1">
    <location>
        <begin position="40"/>
        <end position="63"/>
    </location>
</feature>
<dbReference type="EMBL" id="VIEB01000054">
    <property type="protein sequence ID" value="TQE09631.1"/>
    <property type="molecule type" value="Genomic_DNA"/>
</dbReference>
<reference evidence="2 3" key="1">
    <citation type="journal article" date="2019" name="G3 (Bethesda)">
        <title>Sequencing of a Wild Apple (Malus baccata) Genome Unravels the Differences Between Cultivated and Wild Apple Species Regarding Disease Resistance and Cold Tolerance.</title>
        <authorList>
            <person name="Chen X."/>
        </authorList>
    </citation>
    <scope>NUCLEOTIDE SEQUENCE [LARGE SCALE GENOMIC DNA]</scope>
    <source>
        <strain evidence="3">cv. Shandingzi</strain>
        <tissue evidence="2">Leaves</tissue>
    </source>
</reference>
<accession>A0A540NF31</accession>
<evidence type="ECO:0000313" key="3">
    <source>
        <dbReference type="Proteomes" id="UP000315295"/>
    </source>
</evidence>
<dbReference type="Proteomes" id="UP000315295">
    <property type="component" value="Unassembled WGS sequence"/>
</dbReference>
<feature type="region of interest" description="Disordered" evidence="1">
    <location>
        <begin position="1"/>
        <end position="23"/>
    </location>
</feature>
<organism evidence="2 3">
    <name type="scientific">Malus baccata</name>
    <name type="common">Siberian crab apple</name>
    <name type="synonym">Pyrus baccata</name>
    <dbReference type="NCBI Taxonomy" id="106549"/>
    <lineage>
        <taxon>Eukaryota</taxon>
        <taxon>Viridiplantae</taxon>
        <taxon>Streptophyta</taxon>
        <taxon>Embryophyta</taxon>
        <taxon>Tracheophyta</taxon>
        <taxon>Spermatophyta</taxon>
        <taxon>Magnoliopsida</taxon>
        <taxon>eudicotyledons</taxon>
        <taxon>Gunneridae</taxon>
        <taxon>Pentapetalae</taxon>
        <taxon>rosids</taxon>
        <taxon>fabids</taxon>
        <taxon>Rosales</taxon>
        <taxon>Rosaceae</taxon>
        <taxon>Amygdaloideae</taxon>
        <taxon>Maleae</taxon>
        <taxon>Malus</taxon>
    </lineage>
</organism>
<gene>
    <name evidence="2" type="ORF">C1H46_004724</name>
</gene>